<dbReference type="OrthoDB" id="1048788at2"/>
<sequence>MGFSRWVGGYLGLLAIVLRFLAELNPHLTEKWYSITIFPLVRAVLDYSFILLPFPAFYLILLLLLYMGYRSIQSYGKIKIRRKKLIFLPRVLINFFGWIIFLFLILWGYNYYRIPLYQHLSLNPEPLPIELLLEEMEATQESLLSIRRGLQADSSAIAKVPEFSLQNSLIRQEMKDLLNSWGHSWRGKPLVKQFYPVGSLRKLGIFGIYFPFTGEAYLDPSLHPLEKSFTMAHELAHGFGITNEGEANFMAWLVCSESKHPYIQYAATMKLFRYQLNGLYKVNEDNYSNFVGKIPKAIKRDIKEIQTSNSAIKPFSLELSRRSNDLYLKSQGVREGVNSYAQLPMLAHAWKTKNRQAAKAN</sequence>
<protein>
    <recommendedName>
        <fullName evidence="4">DUF3810 domain-containing protein</fullName>
    </recommendedName>
</protein>
<evidence type="ECO:0000313" key="2">
    <source>
        <dbReference type="EMBL" id="AKP51368.1"/>
    </source>
</evidence>
<dbReference type="InterPro" id="IPR024294">
    <property type="entry name" value="DUF3810"/>
</dbReference>
<dbReference type="KEGG" id="camu:CA2015_1941"/>
<dbReference type="Proteomes" id="UP000036520">
    <property type="component" value="Chromosome"/>
</dbReference>
<dbReference type="RefSeq" id="WP_048641707.1">
    <property type="nucleotide sequence ID" value="NZ_CP012040.1"/>
</dbReference>
<evidence type="ECO:0008006" key="4">
    <source>
        <dbReference type="Google" id="ProtNLM"/>
    </source>
</evidence>
<feature type="transmembrane region" description="Helical" evidence="1">
    <location>
        <begin position="87"/>
        <end position="109"/>
    </location>
</feature>
<keyword evidence="1" id="KW-0472">Membrane</keyword>
<keyword evidence="3" id="KW-1185">Reference proteome</keyword>
<dbReference type="AlphaFoldDB" id="A0A0H4PEY3"/>
<gene>
    <name evidence="2" type="ORF">CA2015_1941</name>
</gene>
<dbReference type="PATRIC" id="fig|320787.5.peg.2141"/>
<organism evidence="2 3">
    <name type="scientific">Cyclobacterium amurskyense</name>
    <dbReference type="NCBI Taxonomy" id="320787"/>
    <lineage>
        <taxon>Bacteria</taxon>
        <taxon>Pseudomonadati</taxon>
        <taxon>Bacteroidota</taxon>
        <taxon>Cytophagia</taxon>
        <taxon>Cytophagales</taxon>
        <taxon>Cyclobacteriaceae</taxon>
        <taxon>Cyclobacterium</taxon>
    </lineage>
</organism>
<accession>A0A0H4PEY3</accession>
<dbReference type="STRING" id="320787.CA2015_1941"/>
<proteinExistence type="predicted"/>
<evidence type="ECO:0000256" key="1">
    <source>
        <dbReference type="SAM" id="Phobius"/>
    </source>
</evidence>
<keyword evidence="1" id="KW-0812">Transmembrane</keyword>
<keyword evidence="1" id="KW-1133">Transmembrane helix</keyword>
<reference evidence="2 3" key="1">
    <citation type="submission" date="2015-07" db="EMBL/GenBank/DDBJ databases">
        <authorList>
            <person name="Kim K.M."/>
        </authorList>
    </citation>
    <scope>NUCLEOTIDE SEQUENCE [LARGE SCALE GENOMIC DNA]</scope>
    <source>
        <strain evidence="2 3">KCTC 12363</strain>
    </source>
</reference>
<dbReference type="EMBL" id="CP012040">
    <property type="protein sequence ID" value="AKP51368.1"/>
    <property type="molecule type" value="Genomic_DNA"/>
</dbReference>
<dbReference type="Pfam" id="PF12725">
    <property type="entry name" value="DUF3810"/>
    <property type="match status" value="1"/>
</dbReference>
<evidence type="ECO:0000313" key="3">
    <source>
        <dbReference type="Proteomes" id="UP000036520"/>
    </source>
</evidence>
<name>A0A0H4PEY3_9BACT</name>
<feature type="transmembrane region" description="Helical" evidence="1">
    <location>
        <begin position="46"/>
        <end position="66"/>
    </location>
</feature>